<accession>A0A6V7H2Z6</accession>
<comment type="caution">
    <text evidence="1">The sequence shown here is derived from an EMBL/GenBank/DDBJ whole genome shotgun (WGS) entry which is preliminary data.</text>
</comment>
<evidence type="ECO:0000313" key="2">
    <source>
        <dbReference type="Proteomes" id="UP000752696"/>
    </source>
</evidence>
<evidence type="ECO:0000313" key="1">
    <source>
        <dbReference type="EMBL" id="CAD1473492.1"/>
    </source>
</evidence>
<protein>
    <submittedName>
        <fullName evidence="1">Uncharacterized protein</fullName>
    </submittedName>
</protein>
<feature type="non-terminal residue" evidence="1">
    <location>
        <position position="1"/>
    </location>
</feature>
<dbReference type="Proteomes" id="UP000752696">
    <property type="component" value="Unassembled WGS sequence"/>
</dbReference>
<dbReference type="EMBL" id="CAJDYZ010006568">
    <property type="protein sequence ID" value="CAD1473492.1"/>
    <property type="molecule type" value="Genomic_DNA"/>
</dbReference>
<organism evidence="1 2">
    <name type="scientific">Heterotrigona itama</name>
    <dbReference type="NCBI Taxonomy" id="395501"/>
    <lineage>
        <taxon>Eukaryota</taxon>
        <taxon>Metazoa</taxon>
        <taxon>Ecdysozoa</taxon>
        <taxon>Arthropoda</taxon>
        <taxon>Hexapoda</taxon>
        <taxon>Insecta</taxon>
        <taxon>Pterygota</taxon>
        <taxon>Neoptera</taxon>
        <taxon>Endopterygota</taxon>
        <taxon>Hymenoptera</taxon>
        <taxon>Apocrita</taxon>
        <taxon>Aculeata</taxon>
        <taxon>Apoidea</taxon>
        <taxon>Anthophila</taxon>
        <taxon>Apidae</taxon>
        <taxon>Heterotrigona</taxon>
    </lineage>
</organism>
<sequence length="73" mass="8893">LFSLLNLFLMPRFNELQLDCTEVVWTSENCSTRFDKRWKLFLDFYISWTNRILISPLSLLIKDRYGIWRSEIS</sequence>
<reference evidence="1" key="1">
    <citation type="submission" date="2020-07" db="EMBL/GenBank/DDBJ databases">
        <authorList>
            <person name="Nazaruddin N."/>
        </authorList>
    </citation>
    <scope>NUCLEOTIDE SEQUENCE</scope>
</reference>
<name>A0A6V7H2Z6_9HYME</name>
<gene>
    <name evidence="1" type="ORF">MHI_LOCUS379936</name>
</gene>
<proteinExistence type="predicted"/>
<keyword evidence="2" id="KW-1185">Reference proteome</keyword>
<dbReference type="AlphaFoldDB" id="A0A6V7H2Z6"/>